<gene>
    <name evidence="9" type="ORF">Ctob_005503</name>
</gene>
<protein>
    <submittedName>
        <fullName evidence="9">Wd repeat-containing protein 3</fullName>
    </submittedName>
</protein>
<dbReference type="GO" id="GO:0032040">
    <property type="term" value="C:small-subunit processome"/>
    <property type="evidence" value="ECO:0007669"/>
    <property type="project" value="TreeGrafter"/>
</dbReference>
<sequence>MVKTYLRYAEDASWGVVVSGGGNVAVDASGKLALAPALEAVAIWNIKTGALVRQLRAAGVSSEVTALELAADGDTVAVGYADGSIRLWQLSDTATTAERVTLNGHKSAVSALHFNRAATMLVSGARDTNVIVWDVIAEAGICRLRGHKDAVTDVCLLPTHDAIASVSKDGLLKLWDLPTQHCIQTVAAPSGELWSLAADEAGERLLTGGANAEVLVWRLEARVARLRFGLDDRALAVQFADRNLQLFSVQSAAQLKRQLKRRAAKKRKAASGAAVAVSGAVTGIDEDDETEPTLHAADCFLPLTHLRAAQKLHSFAFMPRAGRAQMGAGAGIAAVAPDEADDVDEGGACKVPDTARLLVADRSNALGVYGCELKQGGAAALLSSVSAAGHRSEPRGLALSADDRLAVAACDGETKVWNVKSQQCVGSLACGYGLSAAFVLASKYVIVGTKAGSLQAFSLATNDLVDERADAHAGAVWSLCVQPGSTTILSGGADKTIAFWTPREPKPNVVKLEEERRHELNDDVLCARFTPEGKHVVAALLDASIRILFTDSLKLFLTLYGHQLPVLCVSASSDGELLASGAADKTIKIWGLDFGDCHRSLHGHTESVMCVAFVRETHFFFSSSKDKTVRYWDADHFEQILCLKGHHADVWAMAPSRSGSFVVSASKDRSLRLWKRSDEQVFLEEEREAALEELFEAGLEKRQEYAEAEEEEAAALGMEPQAEAAAAGRRTMETVKGAERVLEALKTLTEESERVAEYENAHAKWTARGAAGEGSKQPVLVPNMLLLGLDQGAYLLKALSSVRATELEQALLLLPFDAAKALLTRLLPLVPRAPPVELMAKVILFLLRVHHKQIVGSAGLLTMLNALDTSLRSRLAQEHGVIGYNLAAMRYMRQQLEQVDDTRFFAGALEQSTATGRDSIGELRRKTAARERGSKREKKLKGRKMKEVAEAAKKKAM</sequence>
<dbReference type="PANTHER" id="PTHR19853:SF0">
    <property type="entry name" value="WD REPEAT-CONTAINING PROTEIN 3"/>
    <property type="match status" value="1"/>
</dbReference>
<evidence type="ECO:0000256" key="6">
    <source>
        <dbReference type="PROSITE-ProRule" id="PRU00221"/>
    </source>
</evidence>
<evidence type="ECO:0000259" key="8">
    <source>
        <dbReference type="Pfam" id="PF04003"/>
    </source>
</evidence>
<feature type="repeat" description="WD" evidence="6">
    <location>
        <begin position="601"/>
        <end position="633"/>
    </location>
</feature>
<dbReference type="SUPFAM" id="SSF50978">
    <property type="entry name" value="WD40 repeat-like"/>
    <property type="match status" value="2"/>
</dbReference>
<dbReference type="GO" id="GO:0034388">
    <property type="term" value="C:Pwp2p-containing subcomplex of 90S preribosome"/>
    <property type="evidence" value="ECO:0007669"/>
    <property type="project" value="TreeGrafter"/>
</dbReference>
<reference evidence="10" key="1">
    <citation type="journal article" date="2015" name="PLoS Genet.">
        <title>Genome Sequence and Transcriptome Analyses of Chrysochromulina tobin: Metabolic Tools for Enhanced Algal Fitness in the Prominent Order Prymnesiales (Haptophyceae).</title>
        <authorList>
            <person name="Hovde B.T."/>
            <person name="Deodato C.R."/>
            <person name="Hunsperger H.M."/>
            <person name="Ryken S.A."/>
            <person name="Yost W."/>
            <person name="Jha R.K."/>
            <person name="Patterson J."/>
            <person name="Monnat R.J. Jr."/>
            <person name="Barlow S.B."/>
            <person name="Starkenburg S.R."/>
            <person name="Cattolico R.A."/>
        </authorList>
    </citation>
    <scope>NUCLEOTIDE SEQUENCE</scope>
    <source>
        <strain evidence="10">CCMP291</strain>
    </source>
</reference>
<dbReference type="AlphaFoldDB" id="A0A0M0J7D1"/>
<feature type="repeat" description="WD" evidence="6">
    <location>
        <begin position="469"/>
        <end position="500"/>
    </location>
</feature>
<dbReference type="Proteomes" id="UP000037460">
    <property type="component" value="Unassembled WGS sequence"/>
</dbReference>
<feature type="repeat" description="WD" evidence="6">
    <location>
        <begin position="144"/>
        <end position="185"/>
    </location>
</feature>
<feature type="compositionally biased region" description="Basic and acidic residues" evidence="7">
    <location>
        <begin position="919"/>
        <end position="934"/>
    </location>
</feature>
<dbReference type="InterPro" id="IPR036322">
    <property type="entry name" value="WD40_repeat_dom_sf"/>
</dbReference>
<dbReference type="GO" id="GO:0030515">
    <property type="term" value="F:snoRNA binding"/>
    <property type="evidence" value="ECO:0007669"/>
    <property type="project" value="TreeGrafter"/>
</dbReference>
<feature type="domain" description="Small-subunit processome Utp12" evidence="8">
    <location>
        <begin position="793"/>
        <end position="893"/>
    </location>
</feature>
<dbReference type="PRINTS" id="PR00320">
    <property type="entry name" value="GPROTEINBRPT"/>
</dbReference>
<dbReference type="GO" id="GO:0030490">
    <property type="term" value="P:maturation of SSU-rRNA"/>
    <property type="evidence" value="ECO:0007669"/>
    <property type="project" value="TreeGrafter"/>
</dbReference>
<feature type="repeat" description="WD" evidence="6">
    <location>
        <begin position="643"/>
        <end position="684"/>
    </location>
</feature>
<comment type="similarity">
    <text evidence="5">Belongs to the WD repeat WDR3/UTP12 family.</text>
</comment>
<dbReference type="PANTHER" id="PTHR19853">
    <property type="entry name" value="WD REPEAT CONTAINING PROTEIN 3 WDR3"/>
    <property type="match status" value="1"/>
</dbReference>
<dbReference type="FunFam" id="2.130.10.10:FF:000157">
    <property type="entry name" value="WD repeat domain 3"/>
    <property type="match status" value="1"/>
</dbReference>
<evidence type="ECO:0000313" key="9">
    <source>
        <dbReference type="EMBL" id="KOO22138.1"/>
    </source>
</evidence>
<organism evidence="9 10">
    <name type="scientific">Chrysochromulina tobinii</name>
    <dbReference type="NCBI Taxonomy" id="1460289"/>
    <lineage>
        <taxon>Eukaryota</taxon>
        <taxon>Haptista</taxon>
        <taxon>Haptophyta</taxon>
        <taxon>Prymnesiophyceae</taxon>
        <taxon>Prymnesiales</taxon>
        <taxon>Chrysochromulinaceae</taxon>
        <taxon>Chrysochromulina</taxon>
    </lineage>
</organism>
<dbReference type="PROSITE" id="PS50082">
    <property type="entry name" value="WD_REPEATS_2"/>
    <property type="match status" value="8"/>
</dbReference>
<dbReference type="Pfam" id="PF25173">
    <property type="entry name" value="Beta-prop_WDR3_1st"/>
    <property type="match status" value="1"/>
</dbReference>
<name>A0A0M0J7D1_9EUKA</name>
<keyword evidence="10" id="KW-1185">Reference proteome</keyword>
<feature type="repeat" description="WD" evidence="6">
    <location>
        <begin position="387"/>
        <end position="427"/>
    </location>
</feature>
<dbReference type="Pfam" id="PF25172">
    <property type="entry name" value="Beta-prop_WDR3_2nd"/>
    <property type="match status" value="1"/>
</dbReference>
<dbReference type="EMBL" id="JWZX01003307">
    <property type="protein sequence ID" value="KOO22138.1"/>
    <property type="molecule type" value="Genomic_DNA"/>
</dbReference>
<dbReference type="Gene3D" id="2.130.10.10">
    <property type="entry name" value="YVTN repeat-like/Quinoprotein amine dehydrogenase"/>
    <property type="match status" value="4"/>
</dbReference>
<evidence type="ECO:0000256" key="3">
    <source>
        <dbReference type="ARBA" id="ARBA00022737"/>
    </source>
</evidence>
<keyword evidence="4" id="KW-0539">Nucleus</keyword>
<evidence type="ECO:0000313" key="10">
    <source>
        <dbReference type="Proteomes" id="UP000037460"/>
    </source>
</evidence>
<comment type="caution">
    <text evidence="9">The sequence shown here is derived from an EMBL/GenBank/DDBJ whole genome shotgun (WGS) entry which is preliminary data.</text>
</comment>
<dbReference type="InterPro" id="IPR019775">
    <property type="entry name" value="WD40_repeat_CS"/>
</dbReference>
<dbReference type="Pfam" id="PF04003">
    <property type="entry name" value="Utp12"/>
    <property type="match status" value="1"/>
</dbReference>
<dbReference type="CDD" id="cd00200">
    <property type="entry name" value="WD40"/>
    <property type="match status" value="1"/>
</dbReference>
<dbReference type="PROSITE" id="PS50294">
    <property type="entry name" value="WD_REPEATS_REGION"/>
    <property type="match status" value="7"/>
</dbReference>
<feature type="compositionally biased region" description="Basic residues" evidence="7">
    <location>
        <begin position="935"/>
        <end position="944"/>
    </location>
</feature>
<evidence type="ECO:0000256" key="4">
    <source>
        <dbReference type="ARBA" id="ARBA00023242"/>
    </source>
</evidence>
<proteinExistence type="inferred from homology"/>
<feature type="repeat" description="WD" evidence="6">
    <location>
        <begin position="102"/>
        <end position="135"/>
    </location>
</feature>
<feature type="region of interest" description="Disordered" evidence="7">
    <location>
        <begin position="916"/>
        <end position="957"/>
    </location>
</feature>
<dbReference type="OrthoDB" id="407922at2759"/>
<feature type="repeat" description="WD" evidence="6">
    <location>
        <begin position="559"/>
        <end position="600"/>
    </location>
</feature>
<accession>A0A0M0J7D1</accession>
<comment type="subcellular location">
    <subcellularLocation>
        <location evidence="1">Nucleus</location>
        <location evidence="1">Nucleolus</location>
    </subcellularLocation>
</comment>
<dbReference type="SMART" id="SM00320">
    <property type="entry name" value="WD40"/>
    <property type="match status" value="11"/>
</dbReference>
<dbReference type="InterPro" id="IPR051570">
    <property type="entry name" value="TBC1_cilium_biogenesis"/>
</dbReference>
<keyword evidence="3" id="KW-0677">Repeat</keyword>
<feature type="repeat" description="WD" evidence="6">
    <location>
        <begin position="57"/>
        <end position="98"/>
    </location>
</feature>
<dbReference type="InterPro" id="IPR007148">
    <property type="entry name" value="SSU_processome_Utp12"/>
</dbReference>
<evidence type="ECO:0000256" key="2">
    <source>
        <dbReference type="ARBA" id="ARBA00022574"/>
    </source>
</evidence>
<feature type="compositionally biased region" description="Basic and acidic residues" evidence="7">
    <location>
        <begin position="945"/>
        <end position="957"/>
    </location>
</feature>
<dbReference type="InterPro" id="IPR020472">
    <property type="entry name" value="WD40_PAC1"/>
</dbReference>
<evidence type="ECO:0000256" key="5">
    <source>
        <dbReference type="ARBA" id="ARBA00038229"/>
    </source>
</evidence>
<dbReference type="InterPro" id="IPR015943">
    <property type="entry name" value="WD40/YVTN_repeat-like_dom_sf"/>
</dbReference>
<keyword evidence="2 6" id="KW-0853">WD repeat</keyword>
<dbReference type="PROSITE" id="PS00678">
    <property type="entry name" value="WD_REPEATS_1"/>
    <property type="match status" value="2"/>
</dbReference>
<evidence type="ECO:0000256" key="7">
    <source>
        <dbReference type="SAM" id="MobiDB-lite"/>
    </source>
</evidence>
<dbReference type="FunFam" id="2.130.10.10:FF:000178">
    <property type="entry name" value="WD repeat domain 3"/>
    <property type="match status" value="1"/>
</dbReference>
<evidence type="ECO:0000256" key="1">
    <source>
        <dbReference type="ARBA" id="ARBA00004604"/>
    </source>
</evidence>
<dbReference type="InterPro" id="IPR001680">
    <property type="entry name" value="WD40_rpt"/>
</dbReference>